<evidence type="ECO:0000313" key="3">
    <source>
        <dbReference type="Proteomes" id="UP001174677"/>
    </source>
</evidence>
<dbReference type="Gene3D" id="1.10.287.110">
    <property type="entry name" value="DnaJ domain"/>
    <property type="match status" value="1"/>
</dbReference>
<dbReference type="EMBL" id="JARPOI010000017">
    <property type="protein sequence ID" value="KAJ9141491.1"/>
    <property type="molecule type" value="Genomic_DNA"/>
</dbReference>
<protein>
    <recommendedName>
        <fullName evidence="1">J domain-containing protein</fullName>
    </recommendedName>
</protein>
<feature type="domain" description="J" evidence="1">
    <location>
        <begin position="55"/>
        <end position="125"/>
    </location>
</feature>
<name>A0ABQ9KM72_HEVBR</name>
<organism evidence="2 3">
    <name type="scientific">Hevea brasiliensis</name>
    <name type="common">Para rubber tree</name>
    <name type="synonym">Siphonia brasiliensis</name>
    <dbReference type="NCBI Taxonomy" id="3981"/>
    <lineage>
        <taxon>Eukaryota</taxon>
        <taxon>Viridiplantae</taxon>
        <taxon>Streptophyta</taxon>
        <taxon>Embryophyta</taxon>
        <taxon>Tracheophyta</taxon>
        <taxon>Spermatophyta</taxon>
        <taxon>Magnoliopsida</taxon>
        <taxon>eudicotyledons</taxon>
        <taxon>Gunneridae</taxon>
        <taxon>Pentapetalae</taxon>
        <taxon>rosids</taxon>
        <taxon>fabids</taxon>
        <taxon>Malpighiales</taxon>
        <taxon>Euphorbiaceae</taxon>
        <taxon>Crotonoideae</taxon>
        <taxon>Micrandreae</taxon>
        <taxon>Hevea</taxon>
    </lineage>
</organism>
<dbReference type="SMART" id="SM00271">
    <property type="entry name" value="DnaJ"/>
    <property type="match status" value="1"/>
</dbReference>
<dbReference type="Proteomes" id="UP001174677">
    <property type="component" value="Chromosome 17"/>
</dbReference>
<dbReference type="PANTHER" id="PTHR45090:SF8">
    <property type="entry name" value="J DOMAIN-CONTAINING PROTEIN"/>
    <property type="match status" value="1"/>
</dbReference>
<accession>A0ABQ9KM72</accession>
<dbReference type="Pfam" id="PF00226">
    <property type="entry name" value="DnaJ"/>
    <property type="match status" value="1"/>
</dbReference>
<dbReference type="CDD" id="cd06257">
    <property type="entry name" value="DnaJ"/>
    <property type="match status" value="1"/>
</dbReference>
<dbReference type="PANTHER" id="PTHR45090">
    <property type="entry name" value="CHAPERONE PROTEIN DNAJ 20 CHLOROPLASTIC"/>
    <property type="match status" value="1"/>
</dbReference>
<dbReference type="PROSITE" id="PS50076">
    <property type="entry name" value="DNAJ_2"/>
    <property type="match status" value="1"/>
</dbReference>
<proteinExistence type="predicted"/>
<sequence length="175" mass="20432">MDVLLSSSSLKSSTQFLSHQNLNSKHFHKKWPQGFSCRATSKKKQKEEEAREKESLYQVLSLNPQEASPKEIKKAYRKMALRYHPDVCQNPSMSRDESTRMFLQVHEAYRTLSDPVLREEYDLGLCLGMTRNLGEGTCRWREQLVELKRRSNLHVAQKEGSWASRIRTQNTQTDD</sequence>
<evidence type="ECO:0000259" key="1">
    <source>
        <dbReference type="PROSITE" id="PS50076"/>
    </source>
</evidence>
<dbReference type="InterPro" id="IPR001623">
    <property type="entry name" value="DnaJ_domain"/>
</dbReference>
<evidence type="ECO:0000313" key="2">
    <source>
        <dbReference type="EMBL" id="KAJ9141491.1"/>
    </source>
</evidence>
<dbReference type="InterPro" id="IPR036869">
    <property type="entry name" value="J_dom_sf"/>
</dbReference>
<keyword evidence="3" id="KW-1185">Reference proteome</keyword>
<reference evidence="2" key="1">
    <citation type="journal article" date="2023" name="Plant Biotechnol. J.">
        <title>Chromosome-level wild Hevea brasiliensis genome provides new tools for genomic-assisted breeding and valuable loci to elevate rubber yield.</title>
        <authorList>
            <person name="Cheng H."/>
            <person name="Song X."/>
            <person name="Hu Y."/>
            <person name="Wu T."/>
            <person name="Yang Q."/>
            <person name="An Z."/>
            <person name="Feng S."/>
            <person name="Deng Z."/>
            <person name="Wu W."/>
            <person name="Zeng X."/>
            <person name="Tu M."/>
            <person name="Wang X."/>
            <person name="Huang H."/>
        </authorList>
    </citation>
    <scope>NUCLEOTIDE SEQUENCE</scope>
    <source>
        <strain evidence="2">MT/VB/25A 57/8</strain>
    </source>
</reference>
<gene>
    <name evidence="2" type="ORF">P3X46_032026</name>
</gene>
<dbReference type="PRINTS" id="PR00625">
    <property type="entry name" value="JDOMAIN"/>
</dbReference>
<dbReference type="InterPro" id="IPR053232">
    <property type="entry name" value="DnaJ_C/III_chloroplastic"/>
</dbReference>
<dbReference type="SUPFAM" id="SSF46565">
    <property type="entry name" value="Chaperone J-domain"/>
    <property type="match status" value="1"/>
</dbReference>
<comment type="caution">
    <text evidence="2">The sequence shown here is derived from an EMBL/GenBank/DDBJ whole genome shotgun (WGS) entry which is preliminary data.</text>
</comment>